<keyword evidence="2 5" id="KW-0808">Transferase</keyword>
<dbReference type="InterPro" id="IPR013709">
    <property type="entry name" value="2-isopropylmalate_synth_dimer"/>
</dbReference>
<evidence type="ECO:0000256" key="4">
    <source>
        <dbReference type="ARBA" id="ARBA00023304"/>
    </source>
</evidence>
<evidence type="ECO:0000256" key="1">
    <source>
        <dbReference type="ARBA" id="ARBA00022605"/>
    </source>
</evidence>
<evidence type="ECO:0000313" key="8">
    <source>
        <dbReference type="Proteomes" id="UP000249610"/>
    </source>
</evidence>
<dbReference type="InterPro" id="IPR054691">
    <property type="entry name" value="LeuA/HCS_post-cat"/>
</dbReference>
<comment type="caution">
    <text evidence="7">The sequence shown here is derived from an EMBL/GenBank/DDBJ whole genome shotgun (WGS) entry which is preliminary data.</text>
</comment>
<dbReference type="Gene3D" id="1.10.238.260">
    <property type="match status" value="1"/>
</dbReference>
<protein>
    <submittedName>
        <fullName evidence="7">D-citramalate synthase</fullName>
    </submittedName>
</protein>
<name>A0A327P4A2_9BACT</name>
<reference evidence="7 8" key="1">
    <citation type="submission" date="2018-06" db="EMBL/GenBank/DDBJ databases">
        <title>Genomic Encyclopedia of Archaeal and Bacterial Type Strains, Phase II (KMG-II): from individual species to whole genera.</title>
        <authorList>
            <person name="Goeker M."/>
        </authorList>
    </citation>
    <scope>NUCLEOTIDE SEQUENCE [LARGE SCALE GENOMIC DNA]</scope>
    <source>
        <strain evidence="7 8">DSM 23446</strain>
    </source>
</reference>
<dbReference type="Pfam" id="PF08502">
    <property type="entry name" value="LeuA_dimer"/>
    <property type="match status" value="1"/>
</dbReference>
<dbReference type="InterPro" id="IPR036230">
    <property type="entry name" value="LeuA_allosteric_dom_sf"/>
</dbReference>
<dbReference type="Proteomes" id="UP000249610">
    <property type="component" value="Unassembled WGS sequence"/>
</dbReference>
<keyword evidence="1" id="KW-0028">Amino-acid biosynthesis</keyword>
<dbReference type="PANTHER" id="PTHR10277:SF57">
    <property type="entry name" value="(R)-CITRAMALATE SYNTHASE CIMA"/>
    <property type="match status" value="1"/>
</dbReference>
<dbReference type="SUPFAM" id="SSF51569">
    <property type="entry name" value="Aldolase"/>
    <property type="match status" value="1"/>
</dbReference>
<dbReference type="EMBL" id="QLLK01000009">
    <property type="protein sequence ID" value="RAI87119.1"/>
    <property type="molecule type" value="Genomic_DNA"/>
</dbReference>
<dbReference type="InterPro" id="IPR013785">
    <property type="entry name" value="Aldolase_TIM"/>
</dbReference>
<dbReference type="GO" id="GO:0009098">
    <property type="term" value="P:L-leucine biosynthetic process"/>
    <property type="evidence" value="ECO:0007669"/>
    <property type="project" value="InterPro"/>
</dbReference>
<keyword evidence="8" id="KW-1185">Reference proteome</keyword>
<evidence type="ECO:0000256" key="5">
    <source>
        <dbReference type="RuleBase" id="RU003523"/>
    </source>
</evidence>
<dbReference type="InterPro" id="IPR000891">
    <property type="entry name" value="PYR_CT"/>
</dbReference>
<evidence type="ECO:0000313" key="7">
    <source>
        <dbReference type="EMBL" id="RAI87119.1"/>
    </source>
</evidence>
<evidence type="ECO:0000256" key="3">
    <source>
        <dbReference type="ARBA" id="ARBA00023211"/>
    </source>
</evidence>
<dbReference type="Pfam" id="PF22617">
    <property type="entry name" value="HCS_D2"/>
    <property type="match status" value="1"/>
</dbReference>
<dbReference type="Pfam" id="PF00682">
    <property type="entry name" value="HMGL-like"/>
    <property type="match status" value="1"/>
</dbReference>
<dbReference type="PROSITE" id="PS50991">
    <property type="entry name" value="PYR_CT"/>
    <property type="match status" value="1"/>
</dbReference>
<comment type="similarity">
    <text evidence="5">Belongs to the alpha-IPM synthase/homocitrate synthase family.</text>
</comment>
<sequence length="547" mass="61337">MKANGNQKGQPSKGFTPLEGAVGRRIEIMDTTLRDGEQTSSVSFLPSEKLQIAKLLLDELKVDRIEVASARVSEGELEGVQKITHWATEKGYLDRVEVLGFVDTPASVNWLLKAGAKVMNLLTKGSLNHLVYQLKKTQEEHFADIQKSIEYAQENGIDVNVYLEDWSNGMRNSPEYTLALVDFLTTLPVKRIMLPDTLGLLSPEETKEYFIQISTKFPKAHFDFHAHNDYDLSVANVMEAIIYGASGIHTTINGLGERAGNAPLESVIAVIKDFTDLQINVQEQKIYRVSKLVEQFSGQHIPANKPVVGENVFTQTAGIHADGDNKKNLYFNDLLPERFGRQRKYALGKTSGKANILKNLEELGISLEKEELTKVTQRIIELGDKKERVTTEDLPYIISDVLQNNSISKNIFIEGYHMTHSKGLKPSVQLRLNIYGKSYDATATGDGQYDSFMRAVKKIYKSRKRQLPKLIDYHVSIPPGGKTDAFVETVITWDYGKIFKTKGLDPDQTVAAMMATEKMLNIVESFNQTPTKEESKFYGNEYRAVAG</sequence>
<keyword evidence="4" id="KW-0100">Branched-chain amino acid biosynthesis</keyword>
<dbReference type="InterPro" id="IPR002034">
    <property type="entry name" value="AIPM/Hcit_synth_CS"/>
</dbReference>
<dbReference type="InterPro" id="IPR050073">
    <property type="entry name" value="2-IPM_HCS-like"/>
</dbReference>
<dbReference type="SMART" id="SM00917">
    <property type="entry name" value="LeuA_dimer"/>
    <property type="match status" value="1"/>
</dbReference>
<keyword evidence="3" id="KW-0464">Manganese</keyword>
<dbReference type="GO" id="GO:0003852">
    <property type="term" value="F:2-isopropylmalate synthase activity"/>
    <property type="evidence" value="ECO:0007669"/>
    <property type="project" value="InterPro"/>
</dbReference>
<dbReference type="Gene3D" id="3.30.160.340">
    <property type="match status" value="1"/>
</dbReference>
<dbReference type="Gene3D" id="3.20.20.70">
    <property type="entry name" value="Aldolase class I"/>
    <property type="match status" value="1"/>
</dbReference>
<gene>
    <name evidence="7" type="ORF">LV83_03225</name>
</gene>
<dbReference type="PANTHER" id="PTHR10277">
    <property type="entry name" value="HOMOCITRATE SYNTHASE-RELATED"/>
    <property type="match status" value="1"/>
</dbReference>
<dbReference type="CDD" id="cd07945">
    <property type="entry name" value="DRE_TIM_CMS"/>
    <property type="match status" value="1"/>
</dbReference>
<feature type="domain" description="Pyruvate carboxyltransferase" evidence="6">
    <location>
        <begin position="26"/>
        <end position="287"/>
    </location>
</feature>
<accession>A0A327P4A2</accession>
<dbReference type="Gene3D" id="3.30.160.740">
    <property type="match status" value="1"/>
</dbReference>
<dbReference type="PROSITE" id="PS00815">
    <property type="entry name" value="AIPM_HOMOCIT_SYNTH_1"/>
    <property type="match status" value="1"/>
</dbReference>
<organism evidence="7 8">
    <name type="scientific">Algoriphagus yeomjeoni</name>
    <dbReference type="NCBI Taxonomy" id="291403"/>
    <lineage>
        <taxon>Bacteria</taxon>
        <taxon>Pseudomonadati</taxon>
        <taxon>Bacteroidota</taxon>
        <taxon>Cytophagia</taxon>
        <taxon>Cytophagales</taxon>
        <taxon>Cyclobacteriaceae</taxon>
        <taxon>Algoriphagus</taxon>
    </lineage>
</organism>
<evidence type="ECO:0000256" key="2">
    <source>
        <dbReference type="ARBA" id="ARBA00022679"/>
    </source>
</evidence>
<dbReference type="SUPFAM" id="SSF110921">
    <property type="entry name" value="2-isopropylmalate synthase LeuA, allosteric (dimerisation) domain"/>
    <property type="match status" value="1"/>
</dbReference>
<evidence type="ECO:0000259" key="6">
    <source>
        <dbReference type="PROSITE" id="PS50991"/>
    </source>
</evidence>
<proteinExistence type="inferred from homology"/>
<dbReference type="AlphaFoldDB" id="A0A327P4A2"/>